<evidence type="ECO:0000256" key="1">
    <source>
        <dbReference type="ARBA" id="ARBA00004141"/>
    </source>
</evidence>
<feature type="transmembrane region" description="Helical" evidence="10">
    <location>
        <begin position="173"/>
        <end position="193"/>
    </location>
</feature>
<comment type="similarity">
    <text evidence="2">Belongs to the aromatic acid exporter (TC 2.A.85) family.</text>
</comment>
<accession>B9RYR8</accession>
<feature type="transmembrane region" description="Helical" evidence="10">
    <location>
        <begin position="205"/>
        <end position="227"/>
    </location>
</feature>
<dbReference type="KEGG" id="rcu:8288820"/>
<dbReference type="InParanoid" id="B9RYR8"/>
<feature type="transmembrane region" description="Helical" evidence="10">
    <location>
        <begin position="144"/>
        <end position="166"/>
    </location>
</feature>
<feature type="transmembrane region" description="Helical" evidence="10">
    <location>
        <begin position="120"/>
        <end position="138"/>
    </location>
</feature>
<evidence type="ECO:0000256" key="7">
    <source>
        <dbReference type="ARBA" id="ARBA00023136"/>
    </source>
</evidence>
<organism evidence="11 12">
    <name type="scientific">Ricinus communis</name>
    <name type="common">Castor bean</name>
    <dbReference type="NCBI Taxonomy" id="3988"/>
    <lineage>
        <taxon>Eukaryota</taxon>
        <taxon>Viridiplantae</taxon>
        <taxon>Streptophyta</taxon>
        <taxon>Embryophyta</taxon>
        <taxon>Tracheophyta</taxon>
        <taxon>Spermatophyta</taxon>
        <taxon>Magnoliopsida</taxon>
        <taxon>eudicotyledons</taxon>
        <taxon>Gunneridae</taxon>
        <taxon>Pentapetalae</taxon>
        <taxon>rosids</taxon>
        <taxon>fabids</taxon>
        <taxon>Malpighiales</taxon>
        <taxon>Euphorbiaceae</taxon>
        <taxon>Acalyphoideae</taxon>
        <taxon>Acalypheae</taxon>
        <taxon>Ricinus</taxon>
    </lineage>
</organism>
<evidence type="ECO:0000256" key="9">
    <source>
        <dbReference type="SAM" id="MobiDB-lite"/>
    </source>
</evidence>
<comment type="subcellular location">
    <subcellularLocation>
        <location evidence="1">Membrane</location>
        <topology evidence="1">Multi-pass membrane protein</topology>
    </subcellularLocation>
</comment>
<keyword evidence="3" id="KW-0813">Transport</keyword>
<dbReference type="GO" id="GO:0009705">
    <property type="term" value="C:plant-type vacuole membrane"/>
    <property type="evidence" value="ECO:0000318"/>
    <property type="project" value="GO_Central"/>
</dbReference>
<evidence type="ECO:0000256" key="4">
    <source>
        <dbReference type="ARBA" id="ARBA00022692"/>
    </source>
</evidence>
<dbReference type="GO" id="GO:0034220">
    <property type="term" value="P:monoatomic ion transmembrane transport"/>
    <property type="evidence" value="ECO:0007669"/>
    <property type="project" value="UniProtKB-KW"/>
</dbReference>
<keyword evidence="8" id="KW-0407">Ion channel</keyword>
<name>B9RYR8_RICCO</name>
<evidence type="ECO:0000313" key="11">
    <source>
        <dbReference type="EMBL" id="EEF43420.1"/>
    </source>
</evidence>
<feature type="transmembrane region" description="Helical" evidence="10">
    <location>
        <begin position="64"/>
        <end position="82"/>
    </location>
</feature>
<dbReference type="Pfam" id="PF11744">
    <property type="entry name" value="ALMT"/>
    <property type="match status" value="1"/>
</dbReference>
<keyword evidence="7 10" id="KW-0472">Membrane</keyword>
<keyword evidence="4 10" id="KW-0812">Transmembrane</keyword>
<dbReference type="OMA" id="FYFMHPL"/>
<evidence type="ECO:0000256" key="3">
    <source>
        <dbReference type="ARBA" id="ARBA00022448"/>
    </source>
</evidence>
<dbReference type="EMBL" id="EQ973832">
    <property type="protein sequence ID" value="EEF43420.1"/>
    <property type="molecule type" value="Genomic_DNA"/>
</dbReference>
<proteinExistence type="inferred from homology"/>
<evidence type="ECO:0000313" key="12">
    <source>
        <dbReference type="Proteomes" id="UP000008311"/>
    </source>
</evidence>
<sequence>MAQEKKATNGVEWRINIADGSSKILVQEEGLVTRAWLGLKYLILKVWSFFKKARDVGVNDPRKVVHCLKVGTALAVVSIFYFMRPLYEGVGGNAMWAIMTVVVVFENTVGATICKSLNRVCGTTLAGMLAFSVHWVATKSGERFEPFIIGASVFILASAATFSRFIPSVKQRFDYGVVIFILTFSLVAVSGYRVDKLFALAHERLATIIIGISLCIFVSMIICPIWAGRELYTLITTNMDKLANSLDGCVDEYFNQNESDKTSDKKSLGYKCVLSSKASEESLANFARWEPAHGSFGFKHPWKQYPKIGASMRNCAYCIEALTSCTGSENQAPEFLQKQLSNVCLRVSSISSNVIRELSETVKTMKRSSVIDSLVEDMGSAVEELQDTVRSLSNSFNPPIENTDTNSAPTETDMAIPLVQVIPLVTFASLLIEIATRIKGVVKAVKELADLAEFKVDVEDKCKENQPNSGLAQDQLKDEETMKTLQRV</sequence>
<gene>
    <name evidence="11" type="ORF">RCOM_1312900</name>
</gene>
<dbReference type="eggNOG" id="KOG4711">
    <property type="taxonomic scope" value="Eukaryota"/>
</dbReference>
<dbReference type="STRING" id="3988.B9RYR8"/>
<feature type="region of interest" description="Disordered" evidence="9">
    <location>
        <begin position="464"/>
        <end position="488"/>
    </location>
</feature>
<dbReference type="PANTHER" id="PTHR31086">
    <property type="entry name" value="ALUMINUM-ACTIVATED MALATE TRANSPORTER 10"/>
    <property type="match status" value="1"/>
</dbReference>
<evidence type="ECO:0000256" key="5">
    <source>
        <dbReference type="ARBA" id="ARBA00022989"/>
    </source>
</evidence>
<evidence type="ECO:0000256" key="6">
    <source>
        <dbReference type="ARBA" id="ARBA00023065"/>
    </source>
</evidence>
<feature type="transmembrane region" description="Helical" evidence="10">
    <location>
        <begin position="94"/>
        <end position="113"/>
    </location>
</feature>
<keyword evidence="6" id="KW-0406">Ion transport</keyword>
<evidence type="ECO:0000256" key="2">
    <source>
        <dbReference type="ARBA" id="ARBA00007079"/>
    </source>
</evidence>
<keyword evidence="5 10" id="KW-1133">Transmembrane helix</keyword>
<keyword evidence="12" id="KW-1185">Reference proteome</keyword>
<dbReference type="Proteomes" id="UP000008311">
    <property type="component" value="Unassembled WGS sequence"/>
</dbReference>
<evidence type="ECO:0000256" key="10">
    <source>
        <dbReference type="SAM" id="Phobius"/>
    </source>
</evidence>
<evidence type="ECO:0008006" key="13">
    <source>
        <dbReference type="Google" id="ProtNLM"/>
    </source>
</evidence>
<dbReference type="OrthoDB" id="68611at2759"/>
<evidence type="ECO:0000256" key="8">
    <source>
        <dbReference type="ARBA" id="ARBA00023303"/>
    </source>
</evidence>
<dbReference type="AlphaFoldDB" id="B9RYR8"/>
<reference evidence="12" key="1">
    <citation type="journal article" date="2010" name="Nat. Biotechnol.">
        <title>Draft genome sequence of the oilseed species Ricinus communis.</title>
        <authorList>
            <person name="Chan A.P."/>
            <person name="Crabtree J."/>
            <person name="Zhao Q."/>
            <person name="Lorenzi H."/>
            <person name="Orvis J."/>
            <person name="Puiu D."/>
            <person name="Melake-Berhan A."/>
            <person name="Jones K.M."/>
            <person name="Redman J."/>
            <person name="Chen G."/>
            <person name="Cahoon E.B."/>
            <person name="Gedil M."/>
            <person name="Stanke M."/>
            <person name="Haas B.J."/>
            <person name="Wortman J.R."/>
            <person name="Fraser-Liggett C.M."/>
            <person name="Ravel J."/>
            <person name="Rabinowicz P.D."/>
        </authorList>
    </citation>
    <scope>NUCLEOTIDE SEQUENCE [LARGE SCALE GENOMIC DNA]</scope>
    <source>
        <strain evidence="12">cv. Hale</strain>
    </source>
</reference>
<protein>
    <recommendedName>
        <fullName evidence="13">Aluminum-activated malate transporter</fullName>
    </recommendedName>
</protein>
<dbReference type="InterPro" id="IPR020966">
    <property type="entry name" value="ALMT"/>
</dbReference>
<dbReference type="GO" id="GO:0015743">
    <property type="term" value="P:malate transport"/>
    <property type="evidence" value="ECO:0007669"/>
    <property type="project" value="InterPro"/>
</dbReference>